<reference evidence="1 2" key="1">
    <citation type="submission" date="2018-01" db="EMBL/GenBank/DDBJ databases">
        <title>Species boundaries and ecological features among Paraburkholderia terrae DSMZ17804T, P. hospita DSMZ17164T and P. caribensis DSMZ13236T.</title>
        <authorList>
            <person name="Pratama A.A."/>
        </authorList>
    </citation>
    <scope>NUCLEOTIDE SEQUENCE [LARGE SCALE GENOMIC DNA]</scope>
    <source>
        <strain evidence="1 2">DSM 17804</strain>
    </source>
</reference>
<sequence>MADTFRPGEIVTVSGIYSAVLEGGDSEGRAFDATCVEGDRFPPTRTGVGVHYELKYGAPYSHQHPELNPRK</sequence>
<organism evidence="1 2">
    <name type="scientific">Paraburkholderia terrae</name>
    <dbReference type="NCBI Taxonomy" id="311230"/>
    <lineage>
        <taxon>Bacteria</taxon>
        <taxon>Pseudomonadati</taxon>
        <taxon>Pseudomonadota</taxon>
        <taxon>Betaproteobacteria</taxon>
        <taxon>Burkholderiales</taxon>
        <taxon>Burkholderiaceae</taxon>
        <taxon>Paraburkholderia</taxon>
    </lineage>
</organism>
<gene>
    <name evidence="1" type="ORF">C2L65_43315</name>
</gene>
<dbReference type="RefSeq" id="WP_042305847.1">
    <property type="nucleotide sequence ID" value="NZ_CP026114.1"/>
</dbReference>
<dbReference type="OrthoDB" id="9132594at2"/>
<evidence type="ECO:0000313" key="2">
    <source>
        <dbReference type="Proteomes" id="UP000243502"/>
    </source>
</evidence>
<protein>
    <submittedName>
        <fullName evidence="1">Uncharacterized protein</fullName>
    </submittedName>
</protein>
<accession>A0A2I8F3P8</accession>
<dbReference type="KEGG" id="pter:C2L65_43315"/>
<dbReference type="AlphaFoldDB" id="A0A2I8F3P8"/>
<name>A0A2I8F3P8_9BURK</name>
<proteinExistence type="predicted"/>
<dbReference type="Proteomes" id="UP000243502">
    <property type="component" value="Chromosome 4"/>
</dbReference>
<dbReference type="EMBL" id="CP026114">
    <property type="protein sequence ID" value="AUT66496.1"/>
    <property type="molecule type" value="Genomic_DNA"/>
</dbReference>
<evidence type="ECO:0000313" key="1">
    <source>
        <dbReference type="EMBL" id="AUT66496.1"/>
    </source>
</evidence>